<feature type="compositionally biased region" description="Basic residues" evidence="1">
    <location>
        <begin position="97"/>
        <end position="106"/>
    </location>
</feature>
<evidence type="ECO:0000313" key="2">
    <source>
        <dbReference type="EMBL" id="MEJ8846388.1"/>
    </source>
</evidence>
<protein>
    <submittedName>
        <fullName evidence="2">Uncharacterized protein</fullName>
    </submittedName>
</protein>
<reference evidence="2 3" key="1">
    <citation type="submission" date="2024-03" db="EMBL/GenBank/DDBJ databases">
        <title>Novel species of the genus Variovorax.</title>
        <authorList>
            <person name="Liu Q."/>
            <person name="Xin Y.-H."/>
        </authorList>
    </citation>
    <scope>NUCLEOTIDE SEQUENCE [LARGE SCALE GENOMIC DNA]</scope>
    <source>
        <strain evidence="2 3">KACC 18900</strain>
    </source>
</reference>
<evidence type="ECO:0000313" key="3">
    <source>
        <dbReference type="Proteomes" id="UP001385892"/>
    </source>
</evidence>
<gene>
    <name evidence="2" type="ORF">WKW82_06995</name>
</gene>
<comment type="caution">
    <text evidence="2">The sequence shown here is derived from an EMBL/GenBank/DDBJ whole genome shotgun (WGS) entry which is preliminary data.</text>
</comment>
<dbReference type="Proteomes" id="UP001385892">
    <property type="component" value="Unassembled WGS sequence"/>
</dbReference>
<sequence length="106" mass="11901">MSTKTIADVRDHLFKLLDQLSDGTKEPDYQRMRASCEVAQVMVNTVRVQVDYLRVVNGDGEMRFLDEPAEAPEPTEAAPASFVDPLVKGPGAEHPWRGQRVHRIGR</sequence>
<name>A0ABU8WFV1_9BURK</name>
<accession>A0ABU8WFV1</accession>
<keyword evidence="3" id="KW-1185">Reference proteome</keyword>
<proteinExistence type="predicted"/>
<evidence type="ECO:0000256" key="1">
    <source>
        <dbReference type="SAM" id="MobiDB-lite"/>
    </source>
</evidence>
<feature type="region of interest" description="Disordered" evidence="1">
    <location>
        <begin position="87"/>
        <end position="106"/>
    </location>
</feature>
<organism evidence="2 3">
    <name type="scientific">Variovorax rhizosphaerae</name>
    <dbReference type="NCBI Taxonomy" id="1836200"/>
    <lineage>
        <taxon>Bacteria</taxon>
        <taxon>Pseudomonadati</taxon>
        <taxon>Pseudomonadota</taxon>
        <taxon>Betaproteobacteria</taxon>
        <taxon>Burkholderiales</taxon>
        <taxon>Comamonadaceae</taxon>
        <taxon>Variovorax</taxon>
    </lineage>
</organism>
<dbReference type="EMBL" id="JBBKZT010000003">
    <property type="protein sequence ID" value="MEJ8846388.1"/>
    <property type="molecule type" value="Genomic_DNA"/>
</dbReference>
<dbReference type="RefSeq" id="WP_340341551.1">
    <property type="nucleotide sequence ID" value="NZ_JBBKZT010000003.1"/>
</dbReference>